<dbReference type="OrthoDB" id="3650739at2759"/>
<name>A0A8H6RGA7_9PEZI</name>
<dbReference type="Proteomes" id="UP000660729">
    <property type="component" value="Unassembled WGS sequence"/>
</dbReference>
<proteinExistence type="predicted"/>
<protein>
    <submittedName>
        <fullName evidence="1">Uncharacterized protein</fullName>
    </submittedName>
</protein>
<keyword evidence="2" id="KW-1185">Reference proteome</keyword>
<evidence type="ECO:0000313" key="1">
    <source>
        <dbReference type="EMBL" id="KAF7191941.1"/>
    </source>
</evidence>
<sequence>MVQYRRCYPTNGAKEYWKLQPSRDGDDATIRKALSARGVYERTSDARLRNLDSRLQRSLLVYESCSLEELKNFCLNRGLHAGRLSEARTESHAKRNLVSRLEAADEGAKFEYFLDLPAELRVRIHEFYLSHLRSKTKELFPGREYGPYTQPPLSVVSRLVRKEVLPEFYKVFDLRLQIFTTVHRDETIATELEYGQNVMARAPLEALDHLPVLEMEGKSLSMVGPAEISWKIKLELHEGKYKVEVEEATRPLFRVKIYANQDPARVQQVIECRVEDFVTQRKAADGKIRLRAQDVAAIEALFKPIAEK</sequence>
<evidence type="ECO:0000313" key="2">
    <source>
        <dbReference type="Proteomes" id="UP000660729"/>
    </source>
</evidence>
<dbReference type="EMBL" id="JABCIY010000153">
    <property type="protein sequence ID" value="KAF7191941.1"/>
    <property type="molecule type" value="Genomic_DNA"/>
</dbReference>
<comment type="caution">
    <text evidence="1">The sequence shown here is derived from an EMBL/GenBank/DDBJ whole genome shotgun (WGS) entry which is preliminary data.</text>
</comment>
<gene>
    <name evidence="1" type="ORF">HII31_06751</name>
</gene>
<organism evidence="1 2">
    <name type="scientific">Pseudocercospora fuligena</name>
    <dbReference type="NCBI Taxonomy" id="685502"/>
    <lineage>
        <taxon>Eukaryota</taxon>
        <taxon>Fungi</taxon>
        <taxon>Dikarya</taxon>
        <taxon>Ascomycota</taxon>
        <taxon>Pezizomycotina</taxon>
        <taxon>Dothideomycetes</taxon>
        <taxon>Dothideomycetidae</taxon>
        <taxon>Mycosphaerellales</taxon>
        <taxon>Mycosphaerellaceae</taxon>
        <taxon>Pseudocercospora</taxon>
    </lineage>
</organism>
<reference evidence="1" key="1">
    <citation type="submission" date="2020-04" db="EMBL/GenBank/DDBJ databases">
        <title>Draft genome resource of the tomato pathogen Pseudocercospora fuligena.</title>
        <authorList>
            <person name="Zaccaron A."/>
        </authorList>
    </citation>
    <scope>NUCLEOTIDE SEQUENCE</scope>
    <source>
        <strain evidence="1">PF001</strain>
    </source>
</reference>
<dbReference type="AlphaFoldDB" id="A0A8H6RGA7"/>
<accession>A0A8H6RGA7</accession>